<comment type="caution">
    <text evidence="14">The sequence shown here is derived from an EMBL/GenBank/DDBJ whole genome shotgun (WGS) entry which is preliminary data.</text>
</comment>
<dbReference type="GO" id="GO:0005737">
    <property type="term" value="C:cytoplasm"/>
    <property type="evidence" value="ECO:0007669"/>
    <property type="project" value="UniProtKB-SubCell"/>
</dbReference>
<dbReference type="InterPro" id="IPR044068">
    <property type="entry name" value="CB"/>
</dbReference>
<dbReference type="PROSITE" id="PS51900">
    <property type="entry name" value="CB"/>
    <property type="match status" value="1"/>
</dbReference>
<dbReference type="InterPro" id="IPR011010">
    <property type="entry name" value="DNA_brk_join_enz"/>
</dbReference>
<keyword evidence="6 11" id="KW-0159">Chromosome partition</keyword>
<dbReference type="GO" id="GO:0007059">
    <property type="term" value="P:chromosome segregation"/>
    <property type="evidence" value="ECO:0007669"/>
    <property type="project" value="UniProtKB-UniRule"/>
</dbReference>
<feature type="active site" description="O-(3'-phospho-DNA)-tyrosine intermediate" evidence="11">
    <location>
        <position position="309"/>
    </location>
</feature>
<reference evidence="14 15" key="1">
    <citation type="journal article" date="2010" name="J. Bacteriol.">
        <title>Comparative genomic characterization of Actinobacillus pleuropneumoniae.</title>
        <authorList>
            <person name="Xu Z."/>
            <person name="Chen X."/>
            <person name="Li L."/>
            <person name="Li T."/>
            <person name="Wang S."/>
            <person name="Chen H."/>
            <person name="Zhou R."/>
        </authorList>
    </citation>
    <scope>NUCLEOTIDE SEQUENCE [LARGE SCALE GENOMIC DNA]</scope>
    <source>
        <strain evidence="14 15">Femo</strain>
    </source>
</reference>
<keyword evidence="5 11" id="KW-0132">Cell division</keyword>
<dbReference type="AlphaFoldDB" id="A0A828PHQ2"/>
<dbReference type="PROSITE" id="PS51898">
    <property type="entry name" value="TYR_RECOMBINASE"/>
    <property type="match status" value="1"/>
</dbReference>
<evidence type="ECO:0000256" key="3">
    <source>
        <dbReference type="ARBA" id="ARBA00015804"/>
    </source>
</evidence>
<keyword evidence="7 11" id="KW-0229">DNA integration</keyword>
<dbReference type="Pfam" id="PF00589">
    <property type="entry name" value="Phage_integrase"/>
    <property type="match status" value="1"/>
</dbReference>
<dbReference type="PANTHER" id="PTHR30349:SF81">
    <property type="entry name" value="TYROSINE RECOMBINASE XERC"/>
    <property type="match status" value="1"/>
</dbReference>
<feature type="domain" description="Tyr recombinase" evidence="12">
    <location>
        <begin position="143"/>
        <end position="322"/>
    </location>
</feature>
<dbReference type="SUPFAM" id="SSF47823">
    <property type="entry name" value="lambda integrase-like, N-terminal domain"/>
    <property type="match status" value="1"/>
</dbReference>
<comment type="subcellular location">
    <subcellularLocation>
        <location evidence="1 11">Cytoplasm</location>
    </subcellularLocation>
</comment>
<dbReference type="GO" id="GO:0009037">
    <property type="term" value="F:tyrosine-based site-specific recombinase activity"/>
    <property type="evidence" value="ECO:0007669"/>
    <property type="project" value="UniProtKB-UniRule"/>
</dbReference>
<feature type="active site" evidence="11">
    <location>
        <position position="274"/>
    </location>
</feature>
<accession>A0A828PHQ2</accession>
<comment type="similarity">
    <text evidence="2 11">Belongs to the 'phage' integrase family. XerC subfamily.</text>
</comment>
<evidence type="ECO:0000256" key="11">
    <source>
        <dbReference type="HAMAP-Rule" id="MF_01808"/>
    </source>
</evidence>
<gene>
    <name evidence="11" type="primary">xerC</name>
    <name evidence="14" type="ORF">appser6_19840</name>
</gene>
<evidence type="ECO:0000256" key="6">
    <source>
        <dbReference type="ARBA" id="ARBA00022829"/>
    </source>
</evidence>
<dbReference type="SUPFAM" id="SSF56349">
    <property type="entry name" value="DNA breaking-rejoining enzymes"/>
    <property type="match status" value="1"/>
</dbReference>
<protein>
    <recommendedName>
        <fullName evidence="3 11">Tyrosine recombinase XerC</fullName>
    </recommendedName>
</protein>
<keyword evidence="8 11" id="KW-0238">DNA-binding</keyword>
<dbReference type="NCBIfam" id="NF001399">
    <property type="entry name" value="PRK00283.1"/>
    <property type="match status" value="1"/>
</dbReference>
<evidence type="ECO:0000256" key="9">
    <source>
        <dbReference type="ARBA" id="ARBA00023172"/>
    </source>
</evidence>
<dbReference type="InterPro" id="IPR004107">
    <property type="entry name" value="Integrase_SAM-like_N"/>
</dbReference>
<dbReference type="Gene3D" id="1.10.150.130">
    <property type="match status" value="1"/>
</dbReference>
<feature type="active site" evidence="11">
    <location>
        <position position="300"/>
    </location>
</feature>
<organism evidence="14 15">
    <name type="scientific">Actinobacillus pleuropneumoniae serovar 6 str. Femo</name>
    <dbReference type="NCBI Taxonomy" id="754256"/>
    <lineage>
        <taxon>Bacteria</taxon>
        <taxon>Pseudomonadati</taxon>
        <taxon>Pseudomonadota</taxon>
        <taxon>Gammaproteobacteria</taxon>
        <taxon>Pasteurellales</taxon>
        <taxon>Pasteurellaceae</taxon>
        <taxon>Actinobacillus</taxon>
    </lineage>
</organism>
<sequence length="336" mass="38140">MNQAVVFAKNFANLTACFPFSFTSFQRVIVMINSQNTLYLQTKPYWDYLRIEKQASQHTLSNYQRQLLAVSDMLSQAGISTWQEVNSATVRWIIAQSNKQGLGAKSIALRLVALRQWFSYLIRQEKMSVNPAVGIKAPKASKRLPKNIDAEQIGQLLTSDSHEPSDLRDLAMMELMYSSGLRLSELQGLDLGDMDLAGREVRLLGKGNKERIVPIGSKALEALNRWLAVRNQFKPQDNAVFLNKRGGRLSHRSIQLVMQKWGEKQGLESHLHPHKLRHSFATHMLEASGDLRAVQELLGHSNLATTQIYTHLDFQHLAKIYDAAHPRAKRKKQDDD</sequence>
<feature type="active site" evidence="11">
    <location>
        <position position="277"/>
    </location>
</feature>
<dbReference type="Pfam" id="PF02899">
    <property type="entry name" value="Phage_int_SAM_1"/>
    <property type="match status" value="1"/>
</dbReference>
<dbReference type="GO" id="GO:0006313">
    <property type="term" value="P:DNA transposition"/>
    <property type="evidence" value="ECO:0007669"/>
    <property type="project" value="UniProtKB-UniRule"/>
</dbReference>
<feature type="domain" description="Core-binding (CB)" evidence="13">
    <location>
        <begin position="36"/>
        <end position="122"/>
    </location>
</feature>
<comment type="function">
    <text evidence="11">Site-specific tyrosine recombinase, which acts by catalyzing the cutting and rejoining of the recombining DNA molecules. The XerC-XerD complex is essential to convert dimers of the bacterial chromosome into monomers to permit their segregation at cell division. It also contributes to the segregational stability of plasmids.</text>
</comment>
<comment type="subunit">
    <text evidence="11">Forms a cyclic heterotetrameric complex composed of two molecules of XerC and two molecules of XerD.</text>
</comment>
<dbReference type="CDD" id="cd00798">
    <property type="entry name" value="INT_XerDC_C"/>
    <property type="match status" value="1"/>
</dbReference>
<dbReference type="NCBIfam" id="TIGR02224">
    <property type="entry name" value="recomb_XerC"/>
    <property type="match status" value="1"/>
</dbReference>
<proteinExistence type="inferred from homology"/>
<evidence type="ECO:0000313" key="15">
    <source>
        <dbReference type="Proteomes" id="UP000005341"/>
    </source>
</evidence>
<dbReference type="EMBL" id="ADOG01000037">
    <property type="protein sequence ID" value="EFM91211.1"/>
    <property type="molecule type" value="Genomic_DNA"/>
</dbReference>
<evidence type="ECO:0000256" key="7">
    <source>
        <dbReference type="ARBA" id="ARBA00022908"/>
    </source>
</evidence>
<dbReference type="GO" id="GO:0051301">
    <property type="term" value="P:cell division"/>
    <property type="evidence" value="ECO:0007669"/>
    <property type="project" value="UniProtKB-UniRule"/>
</dbReference>
<evidence type="ECO:0000256" key="2">
    <source>
        <dbReference type="ARBA" id="ARBA00006657"/>
    </source>
</evidence>
<dbReference type="InterPro" id="IPR013762">
    <property type="entry name" value="Integrase-like_cat_sf"/>
</dbReference>
<feature type="active site" evidence="11">
    <location>
        <position position="206"/>
    </location>
</feature>
<dbReference type="GO" id="GO:0003677">
    <property type="term" value="F:DNA binding"/>
    <property type="evidence" value="ECO:0007669"/>
    <property type="project" value="UniProtKB-UniRule"/>
</dbReference>
<dbReference type="HAMAP" id="MF_01808">
    <property type="entry name" value="Recomb_XerC_XerD"/>
    <property type="match status" value="1"/>
</dbReference>
<dbReference type="Gene3D" id="1.10.443.10">
    <property type="entry name" value="Intergrase catalytic core"/>
    <property type="match status" value="1"/>
</dbReference>
<keyword evidence="10 11" id="KW-0131">Cell cycle</keyword>
<evidence type="ECO:0000259" key="13">
    <source>
        <dbReference type="PROSITE" id="PS51900"/>
    </source>
</evidence>
<evidence type="ECO:0000256" key="1">
    <source>
        <dbReference type="ARBA" id="ARBA00004496"/>
    </source>
</evidence>
<evidence type="ECO:0000256" key="5">
    <source>
        <dbReference type="ARBA" id="ARBA00022618"/>
    </source>
</evidence>
<keyword evidence="4 11" id="KW-0963">Cytoplasm</keyword>
<name>A0A828PHQ2_ACTPL</name>
<evidence type="ECO:0000256" key="10">
    <source>
        <dbReference type="ARBA" id="ARBA00023306"/>
    </source>
</evidence>
<evidence type="ECO:0000259" key="12">
    <source>
        <dbReference type="PROSITE" id="PS51898"/>
    </source>
</evidence>
<evidence type="ECO:0000313" key="14">
    <source>
        <dbReference type="EMBL" id="EFM91211.1"/>
    </source>
</evidence>
<dbReference type="PANTHER" id="PTHR30349">
    <property type="entry name" value="PHAGE INTEGRASE-RELATED"/>
    <property type="match status" value="1"/>
</dbReference>
<dbReference type="Proteomes" id="UP000005341">
    <property type="component" value="Unassembled WGS sequence"/>
</dbReference>
<dbReference type="InterPro" id="IPR010998">
    <property type="entry name" value="Integrase_recombinase_N"/>
</dbReference>
<keyword evidence="9 11" id="KW-0233">DNA recombination</keyword>
<evidence type="ECO:0000256" key="4">
    <source>
        <dbReference type="ARBA" id="ARBA00022490"/>
    </source>
</evidence>
<dbReference type="InterPro" id="IPR011931">
    <property type="entry name" value="Recomb_XerC"/>
</dbReference>
<dbReference type="InterPro" id="IPR023009">
    <property type="entry name" value="Tyrosine_recombinase_XerC/XerD"/>
</dbReference>
<evidence type="ECO:0000256" key="8">
    <source>
        <dbReference type="ARBA" id="ARBA00023125"/>
    </source>
</evidence>
<feature type="active site" evidence="11">
    <location>
        <position position="182"/>
    </location>
</feature>
<dbReference type="InterPro" id="IPR002104">
    <property type="entry name" value="Integrase_catalytic"/>
</dbReference>
<dbReference type="InterPro" id="IPR050090">
    <property type="entry name" value="Tyrosine_recombinase_XerCD"/>
</dbReference>